<protein>
    <recommendedName>
        <fullName evidence="5">RNA polymerase sigma-70 ECF-like HTH domain-containing protein</fullName>
    </recommendedName>
</protein>
<feature type="domain" description="RNA polymerase sigma-70 ECF-like HTH" evidence="5">
    <location>
        <begin position="5"/>
        <end position="182"/>
    </location>
</feature>
<dbReference type="Gene3D" id="1.10.1740.10">
    <property type="match status" value="1"/>
</dbReference>
<dbReference type="InterPro" id="IPR036388">
    <property type="entry name" value="WH-like_DNA-bd_sf"/>
</dbReference>
<evidence type="ECO:0000256" key="2">
    <source>
        <dbReference type="ARBA" id="ARBA00023015"/>
    </source>
</evidence>
<dbReference type="EMBL" id="CP011454">
    <property type="protein sequence ID" value="AMW04464.1"/>
    <property type="molecule type" value="Genomic_DNA"/>
</dbReference>
<dbReference type="PANTHER" id="PTHR43133:SF39">
    <property type="entry name" value="SIMILAR TO RNA POLYMERASE SIGMA-E FACTOR"/>
    <property type="match status" value="1"/>
</dbReference>
<evidence type="ECO:0000313" key="7">
    <source>
        <dbReference type="Proteomes" id="UP000076404"/>
    </source>
</evidence>
<dbReference type="NCBIfam" id="TIGR02999">
    <property type="entry name" value="Sig-70_X6"/>
    <property type="match status" value="1"/>
</dbReference>
<gene>
    <name evidence="6" type="ORF">GEMMAAP_05650</name>
</gene>
<reference evidence="6 7" key="1">
    <citation type="journal article" date="2014" name="Proc. Natl. Acad. Sci. U.S.A.">
        <title>Functional type 2 photosynthetic reaction centers found in the rare bacterial phylum Gemmatimonadetes.</title>
        <authorList>
            <person name="Zeng Y."/>
            <person name="Feng F."/>
            <person name="Medova H."/>
            <person name="Dean J."/>
            <person name="Koblizek M."/>
        </authorList>
    </citation>
    <scope>NUCLEOTIDE SEQUENCE [LARGE SCALE GENOMIC DNA]</scope>
    <source>
        <strain evidence="6 7">AP64</strain>
    </source>
</reference>
<comment type="similarity">
    <text evidence="1">Belongs to the sigma-70 factor family. ECF subfamily.</text>
</comment>
<evidence type="ECO:0000256" key="3">
    <source>
        <dbReference type="ARBA" id="ARBA00023082"/>
    </source>
</evidence>
<dbReference type="InterPro" id="IPR039425">
    <property type="entry name" value="RNA_pol_sigma-70-like"/>
</dbReference>
<dbReference type="PANTHER" id="PTHR43133">
    <property type="entry name" value="RNA POLYMERASE ECF-TYPE SIGMA FACTO"/>
    <property type="match status" value="1"/>
</dbReference>
<proteinExistence type="inferred from homology"/>
<dbReference type="GO" id="GO:0016987">
    <property type="term" value="F:sigma factor activity"/>
    <property type="evidence" value="ECO:0007669"/>
    <property type="project" value="UniProtKB-KW"/>
</dbReference>
<keyword evidence="7" id="KW-1185">Reference proteome</keyword>
<dbReference type="Proteomes" id="UP000076404">
    <property type="component" value="Chromosome"/>
</dbReference>
<keyword evidence="4" id="KW-0804">Transcription</keyword>
<reference evidence="6 7" key="2">
    <citation type="journal article" date="2016" name="Environ. Microbiol. Rep.">
        <title>Metagenomic evidence for the presence of phototrophic Gemmatimonadetes bacteria in diverse environments.</title>
        <authorList>
            <person name="Zeng Y."/>
            <person name="Baumbach J."/>
            <person name="Barbosa E.G."/>
            <person name="Azevedo V."/>
            <person name="Zhang C."/>
            <person name="Koblizek M."/>
        </authorList>
    </citation>
    <scope>NUCLEOTIDE SEQUENCE [LARGE SCALE GENOMIC DNA]</scope>
    <source>
        <strain evidence="6 7">AP64</strain>
    </source>
</reference>
<evidence type="ECO:0000256" key="1">
    <source>
        <dbReference type="ARBA" id="ARBA00010641"/>
    </source>
</evidence>
<keyword evidence="2" id="KW-0805">Transcription regulation</keyword>
<dbReference type="OrthoDB" id="128473at2"/>
<evidence type="ECO:0000256" key="4">
    <source>
        <dbReference type="ARBA" id="ARBA00023163"/>
    </source>
</evidence>
<dbReference type="InterPro" id="IPR053812">
    <property type="entry name" value="HTH_Sigma70_ECF-like"/>
</dbReference>
<dbReference type="STRING" id="1379270.GEMMAAP_05650"/>
<dbReference type="eggNOG" id="COG1595">
    <property type="taxonomic scope" value="Bacteria"/>
</dbReference>
<keyword evidence="3" id="KW-0731">Sigma factor</keyword>
<dbReference type="AlphaFoldDB" id="A0A143BJ53"/>
<evidence type="ECO:0000313" key="6">
    <source>
        <dbReference type="EMBL" id="AMW04464.1"/>
    </source>
</evidence>
<organism evidence="6 7">
    <name type="scientific">Gemmatimonas phototrophica</name>
    <dbReference type="NCBI Taxonomy" id="1379270"/>
    <lineage>
        <taxon>Bacteria</taxon>
        <taxon>Pseudomonadati</taxon>
        <taxon>Gemmatimonadota</taxon>
        <taxon>Gemmatimonadia</taxon>
        <taxon>Gemmatimonadales</taxon>
        <taxon>Gemmatimonadaceae</taxon>
        <taxon>Gemmatimonas</taxon>
    </lineage>
</organism>
<dbReference type="InterPro" id="IPR014284">
    <property type="entry name" value="RNA_pol_sigma-70_dom"/>
</dbReference>
<dbReference type="Pfam" id="PF07638">
    <property type="entry name" value="Sigma70_ECF"/>
    <property type="match status" value="1"/>
</dbReference>
<accession>A0A143BJ53</accession>
<dbReference type="InterPro" id="IPR011517">
    <property type="entry name" value="RNA_pol_sigma70_ECF-like"/>
</dbReference>
<dbReference type="GO" id="GO:0006352">
    <property type="term" value="P:DNA-templated transcription initiation"/>
    <property type="evidence" value="ECO:0007669"/>
    <property type="project" value="InterPro"/>
</dbReference>
<dbReference type="SUPFAM" id="SSF88946">
    <property type="entry name" value="Sigma2 domain of RNA polymerase sigma factors"/>
    <property type="match status" value="1"/>
</dbReference>
<dbReference type="RefSeq" id="WP_026849869.1">
    <property type="nucleotide sequence ID" value="NZ_CP011454.1"/>
</dbReference>
<dbReference type="InterPro" id="IPR013325">
    <property type="entry name" value="RNA_pol_sigma_r2"/>
</dbReference>
<dbReference type="KEGG" id="gph:GEMMAAP_05650"/>
<dbReference type="Gene3D" id="1.10.10.10">
    <property type="entry name" value="Winged helix-like DNA-binding domain superfamily/Winged helix DNA-binding domain"/>
    <property type="match status" value="1"/>
</dbReference>
<dbReference type="NCBIfam" id="TIGR02937">
    <property type="entry name" value="sigma70-ECF"/>
    <property type="match status" value="1"/>
</dbReference>
<evidence type="ECO:0000259" key="5">
    <source>
        <dbReference type="Pfam" id="PF07638"/>
    </source>
</evidence>
<name>A0A143BJ53_9BACT</name>
<dbReference type="SUPFAM" id="SSF88659">
    <property type="entry name" value="Sigma3 and sigma4 domains of RNA polymerase sigma factors"/>
    <property type="match status" value="1"/>
</dbReference>
<sequence length="185" mass="20804">MSIRLLVDQAATGDPAAAGALFSALYHELRVIAEKHLRGQRDGVSLGTTSLLHEAYLNMRDREAGQFPDRARFLAYASRAMRGLVIDYVRNRQAKKRGGEFQLITMDDGQIPGDQSEVQSLESLSEALDVLSSVDAMLAELVDLHFFGGFSFMEIAHLRNVSERTVQRDWRKARLLLHHHLQQDS</sequence>
<dbReference type="InterPro" id="IPR013324">
    <property type="entry name" value="RNA_pol_sigma_r3/r4-like"/>
</dbReference>